<evidence type="ECO:0000256" key="1">
    <source>
        <dbReference type="SAM" id="MobiDB-lite"/>
    </source>
</evidence>
<reference evidence="2" key="1">
    <citation type="journal article" date="2015" name="Nature">
        <title>Complex archaea that bridge the gap between prokaryotes and eukaryotes.</title>
        <authorList>
            <person name="Spang A."/>
            <person name="Saw J.H."/>
            <person name="Jorgensen S.L."/>
            <person name="Zaremba-Niedzwiedzka K."/>
            <person name="Martijn J."/>
            <person name="Lind A.E."/>
            <person name="van Eijk R."/>
            <person name="Schleper C."/>
            <person name="Guy L."/>
            <person name="Ettema T.J."/>
        </authorList>
    </citation>
    <scope>NUCLEOTIDE SEQUENCE</scope>
</reference>
<comment type="caution">
    <text evidence="2">The sequence shown here is derived from an EMBL/GenBank/DDBJ whole genome shotgun (WGS) entry which is preliminary data.</text>
</comment>
<dbReference type="EMBL" id="LAZR01001685">
    <property type="protein sequence ID" value="KKN40758.1"/>
    <property type="molecule type" value="Genomic_DNA"/>
</dbReference>
<feature type="region of interest" description="Disordered" evidence="1">
    <location>
        <begin position="31"/>
        <end position="59"/>
    </location>
</feature>
<gene>
    <name evidence="2" type="ORF">LCGC14_0729740</name>
</gene>
<organism evidence="2">
    <name type="scientific">marine sediment metagenome</name>
    <dbReference type="NCBI Taxonomy" id="412755"/>
    <lineage>
        <taxon>unclassified sequences</taxon>
        <taxon>metagenomes</taxon>
        <taxon>ecological metagenomes</taxon>
    </lineage>
</organism>
<sequence length="59" mass="6847">SREGFLGKMREYTQRNIARREENLRRTAEIKASLPTGNQQVPVAGQKPFSTSLNQRRWS</sequence>
<name>A0A0F9TH31_9ZZZZ</name>
<evidence type="ECO:0000313" key="2">
    <source>
        <dbReference type="EMBL" id="KKN40758.1"/>
    </source>
</evidence>
<feature type="non-terminal residue" evidence="2">
    <location>
        <position position="1"/>
    </location>
</feature>
<accession>A0A0F9TH31</accession>
<proteinExistence type="predicted"/>
<dbReference type="AlphaFoldDB" id="A0A0F9TH31"/>
<feature type="compositionally biased region" description="Polar residues" evidence="1">
    <location>
        <begin position="48"/>
        <end position="59"/>
    </location>
</feature>
<protein>
    <submittedName>
        <fullName evidence="2">Uncharacterized protein</fullName>
    </submittedName>
</protein>